<sequence length="358" mass="39499">MASIRHTASIFKGIPPRRLLFLLFLGCTVLFAGWPRPPSQPVALTYNLRQILDDHPAFRSEKPALEAARREAVVARYLSLKASAEMLLGQDTARAVARLLRLEFYNQALQQRSAFSTPEAALEASERWMAAIAALQQGRKPGLADLPLDSAAVIPHWTDLQAAAARLRLPVGVLAAIVDNEQYGGNKALGLSRGLREVADELAQGLAETTGSAGSAGLLSRTLGLAQMSWEDALKQEQRLRHFRAWDPRRPFPKTEAEARAALEDPYLNLLFTASRLRGYLNEKLYLSPRDTRPLRGAWLYYLGPAWHNWPPGADQATWPYAFHAFFKGLLYQIAFSDPRKAALLPGAESEPSAGGPL</sequence>
<dbReference type="HOGENOM" id="CLU_773404_0_0_0"/>
<dbReference type="KEGG" id="msv:Mesil_2874"/>
<dbReference type="RefSeq" id="WP_013159249.1">
    <property type="nucleotide sequence ID" value="NC_014212.1"/>
</dbReference>
<evidence type="ECO:0000313" key="2">
    <source>
        <dbReference type="Proteomes" id="UP000001916"/>
    </source>
</evidence>
<gene>
    <name evidence="1" type="ordered locus">Mesil_2874</name>
</gene>
<dbReference type="EMBL" id="CP002042">
    <property type="protein sequence ID" value="ADH64715.1"/>
    <property type="molecule type" value="Genomic_DNA"/>
</dbReference>
<accession>D7BCY2</accession>
<evidence type="ECO:0000313" key="1">
    <source>
        <dbReference type="EMBL" id="ADH64715.1"/>
    </source>
</evidence>
<organism evidence="1 2">
    <name type="scientific">Allomeiothermus silvanus (strain ATCC 700542 / DSM 9946 / NBRC 106475 / NCIMB 13440 / VI-R2)</name>
    <name type="common">Thermus silvanus</name>
    <dbReference type="NCBI Taxonomy" id="526227"/>
    <lineage>
        <taxon>Bacteria</taxon>
        <taxon>Thermotogati</taxon>
        <taxon>Deinococcota</taxon>
        <taxon>Deinococci</taxon>
        <taxon>Thermales</taxon>
        <taxon>Thermaceae</taxon>
        <taxon>Allomeiothermus</taxon>
    </lineage>
</organism>
<dbReference type="STRING" id="526227.Mesil_2874"/>
<proteinExistence type="predicted"/>
<dbReference type="eggNOG" id="ENOG5033SHF">
    <property type="taxonomic scope" value="Bacteria"/>
</dbReference>
<name>D7BCY2_ALLS1</name>
<dbReference type="Proteomes" id="UP000001916">
    <property type="component" value="Chromosome"/>
</dbReference>
<dbReference type="AlphaFoldDB" id="D7BCY2"/>
<keyword evidence="2" id="KW-1185">Reference proteome</keyword>
<dbReference type="OrthoDB" id="34036at2"/>
<protein>
    <submittedName>
        <fullName evidence="1">Uncharacterized protein</fullName>
    </submittedName>
</protein>
<reference evidence="1 2" key="1">
    <citation type="journal article" date="2010" name="Stand. Genomic Sci.">
        <title>Complete genome sequence of Meiothermus silvanus type strain (VI-R2).</title>
        <authorList>
            <person name="Sikorski J."/>
            <person name="Tindall B.J."/>
            <person name="Lowry S."/>
            <person name="Lucas S."/>
            <person name="Nolan M."/>
            <person name="Copeland A."/>
            <person name="Glavina Del Rio T."/>
            <person name="Tice H."/>
            <person name="Cheng J.F."/>
            <person name="Han C."/>
            <person name="Pitluck S."/>
            <person name="Liolios K."/>
            <person name="Ivanova N."/>
            <person name="Mavromatis K."/>
            <person name="Mikhailova N."/>
            <person name="Pati A."/>
            <person name="Goodwin L."/>
            <person name="Chen A."/>
            <person name="Palaniappan K."/>
            <person name="Land M."/>
            <person name="Hauser L."/>
            <person name="Chang Y.J."/>
            <person name="Jeffries C.D."/>
            <person name="Rohde M."/>
            <person name="Goker M."/>
            <person name="Woyke T."/>
            <person name="Bristow J."/>
            <person name="Eisen J.A."/>
            <person name="Markowitz V."/>
            <person name="Hugenholtz P."/>
            <person name="Kyrpides N.C."/>
            <person name="Klenk H.P."/>
            <person name="Lapidus A."/>
        </authorList>
    </citation>
    <scope>NUCLEOTIDE SEQUENCE [LARGE SCALE GENOMIC DNA]</scope>
    <source>
        <strain evidence="2">ATCC 700542 / DSM 9946 / VI-R2</strain>
    </source>
</reference>